<dbReference type="InterPro" id="IPR004027">
    <property type="entry name" value="SEC_C_motif"/>
</dbReference>
<evidence type="ECO:0000313" key="1">
    <source>
        <dbReference type="EMBL" id="OHB02065.1"/>
    </source>
</evidence>
<dbReference type="STRING" id="1802758.A3A96_03600"/>
<protein>
    <recommendedName>
        <fullName evidence="3">SEC-C motif-containing protein</fullName>
    </recommendedName>
</protein>
<organism evidence="1 2">
    <name type="scientific">Candidatus Zambryskibacteria bacterium RIFCSPLOWO2_01_FULL_39_39</name>
    <dbReference type="NCBI Taxonomy" id="1802758"/>
    <lineage>
        <taxon>Bacteria</taxon>
        <taxon>Candidatus Zambryskiibacteriota</taxon>
    </lineage>
</organism>
<evidence type="ECO:0008006" key="3">
    <source>
        <dbReference type="Google" id="ProtNLM"/>
    </source>
</evidence>
<accession>A0A1G2TXN3</accession>
<name>A0A1G2TXN3_9BACT</name>
<comment type="caution">
    <text evidence="1">The sequence shown here is derived from an EMBL/GenBank/DDBJ whole genome shotgun (WGS) entry which is preliminary data.</text>
</comment>
<dbReference type="AlphaFoldDB" id="A0A1G2TXN3"/>
<proteinExistence type="predicted"/>
<sequence length="390" mass="45248">MGVQYQKIGRNDKCPCGSNKKYKKCCLLRNEIDKQEIIKEMMAVLERQKKEKEGLAERGILINYVKPTTFNNPRVNKPLKYWAIGSKVLTHGLEHETFHEFIIRYFRNKLGEDWFEEQSKQEGKHFIYQCFEKYEEWCRKNATKERMVDEHTWVATTDGWASTLVTLAFDVCSLENTLQLPEHLILRLKNKGEYQGAHYEISVAALFARLGCSINFLDKEKLSNPHCEFIATHNETGVSISVEAKSRHRAGVKHMPGSTEERQLLRGDVTRLLNKALEQNPGDRPFMIFIDVNTPLTPAIPMQNKQWFIDVQNMMSKYKTPTPENPDNYTAIFFTNFSSHYLKEKDSDPNEYLTVIPLYKKHPLPSETFGNILIKAVANYGFIPNIVEDK</sequence>
<dbReference type="EMBL" id="MHWB01000008">
    <property type="protein sequence ID" value="OHB02065.1"/>
    <property type="molecule type" value="Genomic_DNA"/>
</dbReference>
<evidence type="ECO:0000313" key="2">
    <source>
        <dbReference type="Proteomes" id="UP000177707"/>
    </source>
</evidence>
<gene>
    <name evidence="1" type="ORF">A3A96_03600</name>
</gene>
<dbReference type="Proteomes" id="UP000177707">
    <property type="component" value="Unassembled WGS sequence"/>
</dbReference>
<dbReference type="Gene3D" id="3.10.450.50">
    <property type="match status" value="1"/>
</dbReference>
<dbReference type="Pfam" id="PF02810">
    <property type="entry name" value="SEC-C"/>
    <property type="match status" value="1"/>
</dbReference>
<reference evidence="1 2" key="1">
    <citation type="journal article" date="2016" name="Nat. Commun.">
        <title>Thousands of microbial genomes shed light on interconnected biogeochemical processes in an aquifer system.</title>
        <authorList>
            <person name="Anantharaman K."/>
            <person name="Brown C.T."/>
            <person name="Hug L.A."/>
            <person name="Sharon I."/>
            <person name="Castelle C.J."/>
            <person name="Probst A.J."/>
            <person name="Thomas B.C."/>
            <person name="Singh A."/>
            <person name="Wilkins M.J."/>
            <person name="Karaoz U."/>
            <person name="Brodie E.L."/>
            <person name="Williams K.H."/>
            <person name="Hubbard S.S."/>
            <person name="Banfield J.F."/>
        </authorList>
    </citation>
    <scope>NUCLEOTIDE SEQUENCE [LARGE SCALE GENOMIC DNA]</scope>
</reference>
<dbReference type="SUPFAM" id="SSF103642">
    <property type="entry name" value="Sec-C motif"/>
    <property type="match status" value="1"/>
</dbReference>